<gene>
    <name evidence="2" type="ORF">Sjap_008081</name>
</gene>
<name>A0AAP0JNY3_9MAGN</name>
<dbReference type="SUPFAM" id="SSF103025">
    <property type="entry name" value="Folate-binding domain"/>
    <property type="match status" value="1"/>
</dbReference>
<keyword evidence="1" id="KW-0472">Membrane</keyword>
<dbReference type="Gene3D" id="3.30.200.20">
    <property type="entry name" value="Phosphorylase Kinase, domain 1"/>
    <property type="match status" value="1"/>
</dbReference>
<feature type="transmembrane region" description="Helical" evidence="1">
    <location>
        <begin position="183"/>
        <end position="202"/>
    </location>
</feature>
<keyword evidence="1" id="KW-0812">Transmembrane</keyword>
<organism evidence="2 3">
    <name type="scientific">Stephania japonica</name>
    <dbReference type="NCBI Taxonomy" id="461633"/>
    <lineage>
        <taxon>Eukaryota</taxon>
        <taxon>Viridiplantae</taxon>
        <taxon>Streptophyta</taxon>
        <taxon>Embryophyta</taxon>
        <taxon>Tracheophyta</taxon>
        <taxon>Spermatophyta</taxon>
        <taxon>Magnoliopsida</taxon>
        <taxon>Ranunculales</taxon>
        <taxon>Menispermaceae</taxon>
        <taxon>Menispermoideae</taxon>
        <taxon>Cissampelideae</taxon>
        <taxon>Stephania</taxon>
    </lineage>
</organism>
<dbReference type="InterPro" id="IPR027266">
    <property type="entry name" value="TrmE/GcvT-like"/>
</dbReference>
<reference evidence="2 3" key="1">
    <citation type="submission" date="2024-01" db="EMBL/GenBank/DDBJ databases">
        <title>Genome assemblies of Stephania.</title>
        <authorList>
            <person name="Yang L."/>
        </authorList>
    </citation>
    <scope>NUCLEOTIDE SEQUENCE [LARGE SCALE GENOMIC DNA]</scope>
    <source>
        <strain evidence="2">QJT</strain>
        <tissue evidence="2">Leaf</tissue>
    </source>
</reference>
<evidence type="ECO:0000313" key="3">
    <source>
        <dbReference type="Proteomes" id="UP001417504"/>
    </source>
</evidence>
<proteinExistence type="predicted"/>
<dbReference type="InterPro" id="IPR011009">
    <property type="entry name" value="Kinase-like_dom_sf"/>
</dbReference>
<dbReference type="SUPFAM" id="SSF56112">
    <property type="entry name" value="Protein kinase-like (PK-like)"/>
    <property type="match status" value="1"/>
</dbReference>
<accession>A0AAP0JNY3</accession>
<protein>
    <submittedName>
        <fullName evidence="2">Uncharacterized protein</fullName>
    </submittedName>
</protein>
<keyword evidence="3" id="KW-1185">Reference proteome</keyword>
<dbReference type="AlphaFoldDB" id="A0AAP0JNY3"/>
<sequence>MNQGYCPTGVQVWGCYLRTIMARARLGRLLKEVAKLSFIDECRLLVKVMEVENALTDRCYHLLDKECAEVKEKLDHLVREIGILKQLRHPKIVRLHEVLVLTKLYQILASASADHFKGPLVASVLQHLTKEDLSKLYFEHFKIIDINGAHCFLTRIRFFADLVNYFGSYANDFDKVVQEILRYVFYFLVVGVAIWASGWAGIS</sequence>
<evidence type="ECO:0000256" key="1">
    <source>
        <dbReference type="SAM" id="Phobius"/>
    </source>
</evidence>
<dbReference type="EMBL" id="JBBNAE010000003">
    <property type="protein sequence ID" value="KAK9137487.1"/>
    <property type="molecule type" value="Genomic_DNA"/>
</dbReference>
<dbReference type="Gene3D" id="3.30.1360.120">
    <property type="entry name" value="Probable tRNA modification gtpase trme, domain 1"/>
    <property type="match status" value="1"/>
</dbReference>
<keyword evidence="1" id="KW-1133">Transmembrane helix</keyword>
<comment type="caution">
    <text evidence="2">The sequence shown here is derived from an EMBL/GenBank/DDBJ whole genome shotgun (WGS) entry which is preliminary data.</text>
</comment>
<evidence type="ECO:0000313" key="2">
    <source>
        <dbReference type="EMBL" id="KAK9137487.1"/>
    </source>
</evidence>
<dbReference type="Proteomes" id="UP001417504">
    <property type="component" value="Unassembled WGS sequence"/>
</dbReference>